<dbReference type="InterPro" id="IPR045530">
    <property type="entry name" value="DO-GTPase1"/>
</dbReference>
<dbReference type="EMBL" id="CP089391">
    <property type="protein sequence ID" value="WBL77622.1"/>
    <property type="molecule type" value="Genomic_DNA"/>
</dbReference>
<reference evidence="2" key="1">
    <citation type="submission" date="2021-12" db="EMBL/GenBank/DDBJ databases">
        <title>Bradyrhizobium xenonodulans sp. nov.</title>
        <authorList>
            <person name="Claassens R."/>
            <person name="Venter S.N."/>
            <person name="Beukes C.W."/>
            <person name="Stepkowski T."/>
            <person name="Steenkamp E.T."/>
        </authorList>
    </citation>
    <scope>NUCLEOTIDE SEQUENCE</scope>
    <source>
        <strain evidence="2">14AB</strain>
    </source>
</reference>
<evidence type="ECO:0000259" key="1">
    <source>
        <dbReference type="Pfam" id="PF19975"/>
    </source>
</evidence>
<name>A0ABY7MJT8_9BRAD</name>
<dbReference type="Pfam" id="PF19975">
    <property type="entry name" value="DO-GTPase1"/>
    <property type="match status" value="1"/>
</dbReference>
<dbReference type="Proteomes" id="UP001179614">
    <property type="component" value="Chromosome"/>
</dbReference>
<dbReference type="SUPFAM" id="SSF52540">
    <property type="entry name" value="P-loop containing nucleoside triphosphate hydrolases"/>
    <property type="match status" value="2"/>
</dbReference>
<keyword evidence="3" id="KW-1185">Reference proteome</keyword>
<organism evidence="2 3">
    <name type="scientific">Bradyrhizobium xenonodulans</name>
    <dbReference type="NCBI Taxonomy" id="2736875"/>
    <lineage>
        <taxon>Bacteria</taxon>
        <taxon>Pseudomonadati</taxon>
        <taxon>Pseudomonadota</taxon>
        <taxon>Alphaproteobacteria</taxon>
        <taxon>Hyphomicrobiales</taxon>
        <taxon>Nitrobacteraceae</taxon>
        <taxon>Bradyrhizobium</taxon>
    </lineage>
</organism>
<evidence type="ECO:0000313" key="3">
    <source>
        <dbReference type="Proteomes" id="UP001179614"/>
    </source>
</evidence>
<dbReference type="RefSeq" id="WP_270162897.1">
    <property type="nucleotide sequence ID" value="NZ_CP089391.1"/>
</dbReference>
<feature type="domain" description="Double-GTPase 1" evidence="1">
    <location>
        <begin position="10"/>
        <end position="294"/>
    </location>
</feature>
<accession>A0ABY7MJT8</accession>
<proteinExistence type="predicted"/>
<sequence length="296" mass="33079">MIETPRGSVVICGLPASGKTTFLAALWYVVFDRRDPNARLSFETLTGLDHSHLNAIMRRWLEAKEQIHTEVASGKIVSMNLRDGAARKVRMTFPDLSGESFQEIWETRECDQRLAELLRDCDGIMMFVNADKIKRPIGVAETTQQAAGLKGGAAAAGTPAKPKEWHPKDAPTAVKLVEMLQMFRCGALNAPATRLALILSAWDTVEPENVTPEQYLASELPLLDQYLRNGPDRWDVRVYGLSAQGGSFESEEIKDDEERNEKVAEIRALEDASDRIRLMKPELSKDLTEPIAWLTE</sequence>
<protein>
    <submittedName>
        <fullName evidence="2">CpaF/VirB11 family protein</fullName>
    </submittedName>
</protein>
<evidence type="ECO:0000313" key="2">
    <source>
        <dbReference type="EMBL" id="WBL77622.1"/>
    </source>
</evidence>
<gene>
    <name evidence="2" type="ORF">I3J27_32130</name>
</gene>
<dbReference type="InterPro" id="IPR027417">
    <property type="entry name" value="P-loop_NTPase"/>
</dbReference>